<organism evidence="1 2">
    <name type="scientific">Rotaria socialis</name>
    <dbReference type="NCBI Taxonomy" id="392032"/>
    <lineage>
        <taxon>Eukaryota</taxon>
        <taxon>Metazoa</taxon>
        <taxon>Spiralia</taxon>
        <taxon>Gnathifera</taxon>
        <taxon>Rotifera</taxon>
        <taxon>Eurotatoria</taxon>
        <taxon>Bdelloidea</taxon>
        <taxon>Philodinida</taxon>
        <taxon>Philodinidae</taxon>
        <taxon>Rotaria</taxon>
    </lineage>
</organism>
<dbReference type="Proteomes" id="UP000663848">
    <property type="component" value="Unassembled WGS sequence"/>
</dbReference>
<sequence>MDNNKRKTLDSYFSSCIQKKSKSILSQSVDDNNRNLTLQTLDSNTCDSTNGEPVVTFQINKTNSYYCYICGHFGALMSSSNKKPQTDAFVNNGFQNWGKALDKSKGFDERLQSQGHILAASNFEVYQQREGTQQNVIQVLDKVELNKFVEIEN</sequence>
<proteinExistence type="predicted"/>
<dbReference type="AlphaFoldDB" id="A0A821UZP3"/>
<reference evidence="1" key="1">
    <citation type="submission" date="2021-02" db="EMBL/GenBank/DDBJ databases">
        <authorList>
            <person name="Nowell W R."/>
        </authorList>
    </citation>
    <scope>NUCLEOTIDE SEQUENCE</scope>
</reference>
<name>A0A821UZP3_9BILA</name>
<dbReference type="EMBL" id="CAJOBR010009882">
    <property type="protein sequence ID" value="CAF4897693.1"/>
    <property type="molecule type" value="Genomic_DNA"/>
</dbReference>
<accession>A0A821UZP3</accession>
<evidence type="ECO:0000313" key="2">
    <source>
        <dbReference type="Proteomes" id="UP000663848"/>
    </source>
</evidence>
<comment type="caution">
    <text evidence="1">The sequence shown here is derived from an EMBL/GenBank/DDBJ whole genome shotgun (WGS) entry which is preliminary data.</text>
</comment>
<evidence type="ECO:0000313" key="1">
    <source>
        <dbReference type="EMBL" id="CAF4897693.1"/>
    </source>
</evidence>
<gene>
    <name evidence="1" type="ORF">QYT958_LOCUS30625</name>
</gene>
<protein>
    <submittedName>
        <fullName evidence="1">Uncharacterized protein</fullName>
    </submittedName>
</protein>